<dbReference type="PANTHER" id="PTHR44154:SF1">
    <property type="entry name" value="QUINONE OXIDOREDUCTASE"/>
    <property type="match status" value="1"/>
</dbReference>
<comment type="caution">
    <text evidence="3">The sequence shown here is derived from an EMBL/GenBank/DDBJ whole genome shotgun (WGS) entry which is preliminary data.</text>
</comment>
<name>A0ABD6AXL1_9EURY</name>
<dbReference type="InterPro" id="IPR013154">
    <property type="entry name" value="ADH-like_N"/>
</dbReference>
<dbReference type="InterPro" id="IPR020843">
    <property type="entry name" value="ER"/>
</dbReference>
<dbReference type="InterPro" id="IPR051603">
    <property type="entry name" value="Zinc-ADH_QOR/CCCR"/>
</dbReference>
<dbReference type="Proteomes" id="UP001597187">
    <property type="component" value="Unassembled WGS sequence"/>
</dbReference>
<evidence type="ECO:0000313" key="3">
    <source>
        <dbReference type="EMBL" id="MFD1514341.1"/>
    </source>
</evidence>
<evidence type="ECO:0000256" key="1">
    <source>
        <dbReference type="ARBA" id="ARBA00022857"/>
    </source>
</evidence>
<dbReference type="SUPFAM" id="SSF51735">
    <property type="entry name" value="NAD(P)-binding Rossmann-fold domains"/>
    <property type="match status" value="1"/>
</dbReference>
<dbReference type="AlphaFoldDB" id="A0ABD6AXL1"/>
<keyword evidence="1" id="KW-0521">NADP</keyword>
<dbReference type="SMART" id="SM00829">
    <property type="entry name" value="PKS_ER"/>
    <property type="match status" value="1"/>
</dbReference>
<dbReference type="Pfam" id="PF00107">
    <property type="entry name" value="ADH_zinc_N"/>
    <property type="match status" value="1"/>
</dbReference>
<dbReference type="EMBL" id="JBHUDC010000007">
    <property type="protein sequence ID" value="MFD1514341.1"/>
    <property type="molecule type" value="Genomic_DNA"/>
</dbReference>
<accession>A0ABD6AXL1</accession>
<feature type="domain" description="Enoyl reductase (ER)" evidence="2">
    <location>
        <begin position="10"/>
        <end position="340"/>
    </location>
</feature>
<dbReference type="Gene3D" id="3.40.50.720">
    <property type="entry name" value="NAD(P)-binding Rossmann-like Domain"/>
    <property type="match status" value="1"/>
</dbReference>
<dbReference type="GO" id="GO:0030554">
    <property type="term" value="F:adenyl nucleotide binding"/>
    <property type="evidence" value="ECO:0007669"/>
    <property type="project" value="UniProtKB-ARBA"/>
</dbReference>
<dbReference type="RefSeq" id="WP_250874311.1">
    <property type="nucleotide sequence ID" value="NZ_JALXFV010000007.1"/>
</dbReference>
<keyword evidence="4" id="KW-1185">Reference proteome</keyword>
<evidence type="ECO:0000259" key="2">
    <source>
        <dbReference type="SMART" id="SM00829"/>
    </source>
</evidence>
<proteinExistence type="predicted"/>
<dbReference type="GO" id="GO:0043168">
    <property type="term" value="F:anion binding"/>
    <property type="evidence" value="ECO:0007669"/>
    <property type="project" value="UniProtKB-ARBA"/>
</dbReference>
<dbReference type="GO" id="GO:0044281">
    <property type="term" value="P:small molecule metabolic process"/>
    <property type="evidence" value="ECO:0007669"/>
    <property type="project" value="UniProtKB-ARBA"/>
</dbReference>
<dbReference type="Pfam" id="PF08240">
    <property type="entry name" value="ADH_N"/>
    <property type="match status" value="1"/>
</dbReference>
<dbReference type="Gene3D" id="3.90.180.10">
    <property type="entry name" value="Medium-chain alcohol dehydrogenases, catalytic domain"/>
    <property type="match status" value="1"/>
</dbReference>
<reference evidence="3 4" key="1">
    <citation type="journal article" date="2019" name="Int. J. Syst. Evol. Microbiol.">
        <title>The Global Catalogue of Microorganisms (GCM) 10K type strain sequencing project: providing services to taxonomists for standard genome sequencing and annotation.</title>
        <authorList>
            <consortium name="The Broad Institute Genomics Platform"/>
            <consortium name="The Broad Institute Genome Sequencing Center for Infectious Disease"/>
            <person name="Wu L."/>
            <person name="Ma J."/>
        </authorList>
    </citation>
    <scope>NUCLEOTIDE SEQUENCE [LARGE SCALE GENOMIC DNA]</scope>
    <source>
        <strain evidence="3 4">CGMCC 1.12563</strain>
    </source>
</reference>
<protein>
    <submittedName>
        <fullName evidence="3">Zinc-binding dehydrogenase</fullName>
    </submittedName>
</protein>
<dbReference type="InterPro" id="IPR036291">
    <property type="entry name" value="NAD(P)-bd_dom_sf"/>
</dbReference>
<evidence type="ECO:0000313" key="4">
    <source>
        <dbReference type="Proteomes" id="UP001597187"/>
    </source>
</evidence>
<dbReference type="PANTHER" id="PTHR44154">
    <property type="entry name" value="QUINONE OXIDOREDUCTASE"/>
    <property type="match status" value="1"/>
</dbReference>
<dbReference type="SUPFAM" id="SSF50129">
    <property type="entry name" value="GroES-like"/>
    <property type="match status" value="1"/>
</dbReference>
<dbReference type="InterPro" id="IPR011032">
    <property type="entry name" value="GroES-like_sf"/>
</dbReference>
<sequence length="344" mass="36781">MRAAHITQYGTPAAAIDVVETERPEPGPGEARVRVEAVALNRLDVFARLGHPEDDGVFPKVSGSDIAGVVDAVGADVDESWRDESVVVYPGVSCRDCEYCLAGEQTMCHDYEIVGEDRPGGLAEYVVVPAWCLEPRPAGLDAVTAAATPVTFTTAWRMLVTTGALRPAESALVLGASGGVGNAALQIADRVGATTYAATSSDEKARRVSPWADDVIRYDEVPFDEAVAERTDGRGVDLVVDHVGQATWQRSIDSLAMGGRMVICGATSGPNPDVDIRSVYQHHRQIRGAPMGNRQEFRDVLGLVASGDLEPQIDRTLSLDETAEGHRIVEERAVVGKVVIVPER</sequence>
<gene>
    <name evidence="3" type="ORF">ACFSBT_13750</name>
</gene>
<organism evidence="3 4">
    <name type="scientific">Halomarina rubra</name>
    <dbReference type="NCBI Taxonomy" id="2071873"/>
    <lineage>
        <taxon>Archaea</taxon>
        <taxon>Methanobacteriati</taxon>
        <taxon>Methanobacteriota</taxon>
        <taxon>Stenosarchaea group</taxon>
        <taxon>Halobacteria</taxon>
        <taxon>Halobacteriales</taxon>
        <taxon>Natronomonadaceae</taxon>
        <taxon>Halomarina</taxon>
    </lineage>
</organism>
<dbReference type="GO" id="GO:0016616">
    <property type="term" value="F:oxidoreductase activity, acting on the CH-OH group of donors, NAD or NADP as acceptor"/>
    <property type="evidence" value="ECO:0007669"/>
    <property type="project" value="UniProtKB-ARBA"/>
</dbReference>
<dbReference type="InterPro" id="IPR013149">
    <property type="entry name" value="ADH-like_C"/>
</dbReference>